<keyword evidence="18" id="KW-1185">Reference proteome</keyword>
<feature type="domain" description="Histidine kinase" evidence="15">
    <location>
        <begin position="520"/>
        <end position="734"/>
    </location>
</feature>
<evidence type="ECO:0000313" key="17">
    <source>
        <dbReference type="EMBL" id="MFD2213382.1"/>
    </source>
</evidence>
<evidence type="ECO:0000256" key="7">
    <source>
        <dbReference type="ARBA" id="ARBA00022692"/>
    </source>
</evidence>
<dbReference type="EMBL" id="JBHUIK010000001">
    <property type="protein sequence ID" value="MFD2213382.1"/>
    <property type="molecule type" value="Genomic_DNA"/>
</dbReference>
<dbReference type="InterPro" id="IPR003660">
    <property type="entry name" value="HAMP_dom"/>
</dbReference>
<keyword evidence="6" id="KW-0808">Transferase</keyword>
<evidence type="ECO:0000256" key="9">
    <source>
        <dbReference type="ARBA" id="ARBA00022777"/>
    </source>
</evidence>
<evidence type="ECO:0000256" key="8">
    <source>
        <dbReference type="ARBA" id="ARBA00022741"/>
    </source>
</evidence>
<feature type="transmembrane region" description="Helical" evidence="14">
    <location>
        <begin position="410"/>
        <end position="428"/>
    </location>
</feature>
<dbReference type="InterPro" id="IPR036890">
    <property type="entry name" value="HATPase_C_sf"/>
</dbReference>
<comment type="caution">
    <text evidence="17">The sequence shown here is derived from an EMBL/GenBank/DDBJ whole genome shotgun (WGS) entry which is preliminary data.</text>
</comment>
<evidence type="ECO:0000256" key="2">
    <source>
        <dbReference type="ARBA" id="ARBA00004651"/>
    </source>
</evidence>
<evidence type="ECO:0000256" key="6">
    <source>
        <dbReference type="ARBA" id="ARBA00022679"/>
    </source>
</evidence>
<dbReference type="SUPFAM" id="SSF47384">
    <property type="entry name" value="Homodimeric domain of signal transducing histidine kinase"/>
    <property type="match status" value="1"/>
</dbReference>
<dbReference type="InterPro" id="IPR003661">
    <property type="entry name" value="HisK_dim/P_dom"/>
</dbReference>
<evidence type="ECO:0000256" key="11">
    <source>
        <dbReference type="ARBA" id="ARBA00022989"/>
    </source>
</evidence>
<feature type="transmembrane region" description="Helical" evidence="14">
    <location>
        <begin position="315"/>
        <end position="335"/>
    </location>
</feature>
<evidence type="ECO:0000313" key="18">
    <source>
        <dbReference type="Proteomes" id="UP001597318"/>
    </source>
</evidence>
<dbReference type="PANTHER" id="PTHR45528:SF1">
    <property type="entry name" value="SENSOR HISTIDINE KINASE CPXA"/>
    <property type="match status" value="1"/>
</dbReference>
<dbReference type="PROSITE" id="PS50885">
    <property type="entry name" value="HAMP"/>
    <property type="match status" value="1"/>
</dbReference>
<dbReference type="InterPro" id="IPR050398">
    <property type="entry name" value="HssS/ArlS-like"/>
</dbReference>
<dbReference type="Gene3D" id="3.30.565.10">
    <property type="entry name" value="Histidine kinase-like ATPase, C-terminal domain"/>
    <property type="match status" value="1"/>
</dbReference>
<reference evidence="18" key="1">
    <citation type="journal article" date="2019" name="Int. J. Syst. Evol. Microbiol.">
        <title>The Global Catalogue of Microorganisms (GCM) 10K type strain sequencing project: providing services to taxonomists for standard genome sequencing and annotation.</title>
        <authorList>
            <consortium name="The Broad Institute Genomics Platform"/>
            <consortium name="The Broad Institute Genome Sequencing Center for Infectious Disease"/>
            <person name="Wu L."/>
            <person name="Ma J."/>
        </authorList>
    </citation>
    <scope>NUCLEOTIDE SEQUENCE [LARGE SCALE GENOMIC DNA]</scope>
    <source>
        <strain evidence="18">CGMCC 1.15474</strain>
    </source>
</reference>
<organism evidence="17 18">
    <name type="scientific">Metabacillus endolithicus</name>
    <dbReference type="NCBI Taxonomy" id="1535204"/>
    <lineage>
        <taxon>Bacteria</taxon>
        <taxon>Bacillati</taxon>
        <taxon>Bacillota</taxon>
        <taxon>Bacilli</taxon>
        <taxon>Bacillales</taxon>
        <taxon>Bacillaceae</taxon>
        <taxon>Metabacillus</taxon>
    </lineage>
</organism>
<evidence type="ECO:0000256" key="13">
    <source>
        <dbReference type="ARBA" id="ARBA00023136"/>
    </source>
</evidence>
<evidence type="ECO:0000259" key="15">
    <source>
        <dbReference type="PROSITE" id="PS50109"/>
    </source>
</evidence>
<feature type="transmembrane region" description="Helical" evidence="14">
    <location>
        <begin position="355"/>
        <end position="375"/>
    </location>
</feature>
<dbReference type="InterPro" id="IPR005467">
    <property type="entry name" value="His_kinase_dom"/>
</dbReference>
<keyword evidence="10" id="KW-0067">ATP-binding</keyword>
<dbReference type="InterPro" id="IPR004358">
    <property type="entry name" value="Sig_transdc_His_kin-like_C"/>
</dbReference>
<evidence type="ECO:0000256" key="3">
    <source>
        <dbReference type="ARBA" id="ARBA00012438"/>
    </source>
</evidence>
<dbReference type="PANTHER" id="PTHR45528">
    <property type="entry name" value="SENSOR HISTIDINE KINASE CPXA"/>
    <property type="match status" value="1"/>
</dbReference>
<evidence type="ECO:0000256" key="12">
    <source>
        <dbReference type="ARBA" id="ARBA00023012"/>
    </source>
</evidence>
<dbReference type="Pfam" id="PF02518">
    <property type="entry name" value="HATPase_c"/>
    <property type="match status" value="1"/>
</dbReference>
<evidence type="ECO:0000256" key="5">
    <source>
        <dbReference type="ARBA" id="ARBA00022553"/>
    </source>
</evidence>
<dbReference type="SMART" id="SM00388">
    <property type="entry name" value="HisKA"/>
    <property type="match status" value="1"/>
</dbReference>
<dbReference type="CDD" id="cd06225">
    <property type="entry name" value="HAMP"/>
    <property type="match status" value="1"/>
</dbReference>
<dbReference type="GO" id="GO:0016301">
    <property type="term" value="F:kinase activity"/>
    <property type="evidence" value="ECO:0007669"/>
    <property type="project" value="UniProtKB-KW"/>
</dbReference>
<dbReference type="PRINTS" id="PR00344">
    <property type="entry name" value="BCTRLSENSOR"/>
</dbReference>
<dbReference type="CDD" id="cd00082">
    <property type="entry name" value="HisKA"/>
    <property type="match status" value="1"/>
</dbReference>
<sequence length="734" mass="84462">MDTKWKNRIILISWLVLFTYGVSGILTALLNDQDYMKTSYFKTSQYRDTVGTYTSYLHAFEMDDQSKEDMKEDITVSKEEIDEYRFMYGELSEQISSIEEQYVSRIQEAQANNNQDQANLYIKERDAKIADITKNFESDEYVEEKIRKEKEQRVDEYYKELATYRQDFGVYDEAFSYYLVNTSTGEIYTNLPTKDQEEVDKYISSDNMLHIDQYPSKSNGYLDIAELSFIYGYEDLISHDQANSLYEGKIGLREGVSSSNAIMVSYQQYDLQRKLFWIYTIGSIVALFASLFIGRKIQILNKISSHKSRDIYNKLPLDLAVTLTGITLLISLVIITDFPNLYIYYTFRDVLNQLFFMSVFLGLTIVQLIFLYPIVKDLSKNREILRKTITARLLKTIREAFYNRRVGTQVLLILGFVYLIGLGAGPIFIEPEFIIAYVPAFFIIGLPVFILILRKVGYFNKITRNARALASGQFEPDLKVAGKSVLAKLAEDINTMKHGVKTSQKAQAKSERLKTELITNVSHDLRTPLTSIITYSELLKNPELTEDERSTYIEIIDRKSKRLKVLIDDLFEASKMASGNIELSKTKVDIVQLLQQSLAEYNENIQASTIQFRVTNPDLPVYAFIDGQKLWRVFDNLIGNILKYSLEHTRAYIGIKEDNSQIIISFKNISKYELSDDVDELFERFKRGDTSRHTDGSGLGLAIAKSIIDLHEGHLDIDVDGDLFKVTIVLENIG</sequence>
<evidence type="ECO:0000259" key="16">
    <source>
        <dbReference type="PROSITE" id="PS50885"/>
    </source>
</evidence>
<feature type="domain" description="HAMP" evidence="16">
    <location>
        <begin position="460"/>
        <end position="505"/>
    </location>
</feature>
<dbReference type="SMART" id="SM00387">
    <property type="entry name" value="HATPase_c"/>
    <property type="match status" value="1"/>
</dbReference>
<gene>
    <name evidence="17" type="ORF">ACFSKK_06705</name>
</gene>
<feature type="transmembrane region" description="Helical" evidence="14">
    <location>
        <begin position="434"/>
        <end position="453"/>
    </location>
</feature>
<proteinExistence type="predicted"/>
<dbReference type="InterPro" id="IPR036097">
    <property type="entry name" value="HisK_dim/P_sf"/>
</dbReference>
<feature type="transmembrane region" description="Helical" evidence="14">
    <location>
        <begin position="275"/>
        <end position="294"/>
    </location>
</feature>
<dbReference type="RefSeq" id="WP_247340998.1">
    <property type="nucleotide sequence ID" value="NZ_CP095550.1"/>
</dbReference>
<keyword evidence="5" id="KW-0597">Phosphoprotein</keyword>
<protein>
    <recommendedName>
        <fullName evidence="3">histidine kinase</fullName>
        <ecNumber evidence="3">2.7.13.3</ecNumber>
    </recommendedName>
</protein>
<comment type="subcellular location">
    <subcellularLocation>
        <location evidence="2">Cell membrane</location>
        <topology evidence="2">Multi-pass membrane protein</topology>
    </subcellularLocation>
</comment>
<evidence type="ECO:0000256" key="1">
    <source>
        <dbReference type="ARBA" id="ARBA00000085"/>
    </source>
</evidence>
<keyword evidence="11 14" id="KW-1133">Transmembrane helix</keyword>
<dbReference type="PROSITE" id="PS50109">
    <property type="entry name" value="HIS_KIN"/>
    <property type="match status" value="1"/>
</dbReference>
<dbReference type="EC" id="2.7.13.3" evidence="3"/>
<evidence type="ECO:0000256" key="14">
    <source>
        <dbReference type="SAM" id="Phobius"/>
    </source>
</evidence>
<dbReference type="Gene3D" id="1.10.287.130">
    <property type="match status" value="1"/>
</dbReference>
<keyword evidence="9 17" id="KW-0418">Kinase</keyword>
<keyword evidence="8" id="KW-0547">Nucleotide-binding</keyword>
<keyword evidence="12" id="KW-0902">Two-component regulatory system</keyword>
<evidence type="ECO:0000256" key="10">
    <source>
        <dbReference type="ARBA" id="ARBA00022840"/>
    </source>
</evidence>
<keyword evidence="13 14" id="KW-0472">Membrane</keyword>
<keyword evidence="4" id="KW-1003">Cell membrane</keyword>
<keyword evidence="7 14" id="KW-0812">Transmembrane</keyword>
<dbReference type="SUPFAM" id="SSF55874">
    <property type="entry name" value="ATPase domain of HSP90 chaperone/DNA topoisomerase II/histidine kinase"/>
    <property type="match status" value="1"/>
</dbReference>
<accession>A0ABW5BTC7</accession>
<evidence type="ECO:0000256" key="4">
    <source>
        <dbReference type="ARBA" id="ARBA00022475"/>
    </source>
</evidence>
<dbReference type="Pfam" id="PF00512">
    <property type="entry name" value="HisKA"/>
    <property type="match status" value="1"/>
</dbReference>
<comment type="catalytic activity">
    <reaction evidence="1">
        <text>ATP + protein L-histidine = ADP + protein N-phospho-L-histidine.</text>
        <dbReference type="EC" id="2.7.13.3"/>
    </reaction>
</comment>
<dbReference type="Proteomes" id="UP001597318">
    <property type="component" value="Unassembled WGS sequence"/>
</dbReference>
<name>A0ABW5BTC7_9BACI</name>
<dbReference type="InterPro" id="IPR003594">
    <property type="entry name" value="HATPase_dom"/>
</dbReference>